<dbReference type="Proteomes" id="UP001457282">
    <property type="component" value="Unassembled WGS sequence"/>
</dbReference>
<organism evidence="1 2">
    <name type="scientific">Rubus argutus</name>
    <name type="common">Southern blackberry</name>
    <dbReference type="NCBI Taxonomy" id="59490"/>
    <lineage>
        <taxon>Eukaryota</taxon>
        <taxon>Viridiplantae</taxon>
        <taxon>Streptophyta</taxon>
        <taxon>Embryophyta</taxon>
        <taxon>Tracheophyta</taxon>
        <taxon>Spermatophyta</taxon>
        <taxon>Magnoliopsida</taxon>
        <taxon>eudicotyledons</taxon>
        <taxon>Gunneridae</taxon>
        <taxon>Pentapetalae</taxon>
        <taxon>rosids</taxon>
        <taxon>fabids</taxon>
        <taxon>Rosales</taxon>
        <taxon>Rosaceae</taxon>
        <taxon>Rosoideae</taxon>
        <taxon>Rosoideae incertae sedis</taxon>
        <taxon>Rubus</taxon>
    </lineage>
</organism>
<keyword evidence="2" id="KW-1185">Reference proteome</keyword>
<sequence length="84" mass="9316">MRRRGRDGWRRDSGGKGRLQRRRLEARLEVLSLGSWWCVSGEDCAVGDGFMVGQWARAHSGSVIGEELGARARQSGSWGVLSRS</sequence>
<name>A0AAW1WB20_RUBAR</name>
<accession>A0AAW1WB20</accession>
<dbReference type="AlphaFoldDB" id="A0AAW1WB20"/>
<gene>
    <name evidence="1" type="ORF">M0R45_030429</name>
</gene>
<evidence type="ECO:0000313" key="1">
    <source>
        <dbReference type="EMBL" id="KAK9921937.1"/>
    </source>
</evidence>
<evidence type="ECO:0000313" key="2">
    <source>
        <dbReference type="Proteomes" id="UP001457282"/>
    </source>
</evidence>
<protein>
    <submittedName>
        <fullName evidence="1">Uncharacterized protein</fullName>
    </submittedName>
</protein>
<dbReference type="EMBL" id="JBEDUW010000006">
    <property type="protein sequence ID" value="KAK9921937.1"/>
    <property type="molecule type" value="Genomic_DNA"/>
</dbReference>
<comment type="caution">
    <text evidence="1">The sequence shown here is derived from an EMBL/GenBank/DDBJ whole genome shotgun (WGS) entry which is preliminary data.</text>
</comment>
<proteinExistence type="predicted"/>
<reference evidence="1 2" key="1">
    <citation type="journal article" date="2023" name="G3 (Bethesda)">
        <title>A chromosome-length genome assembly and annotation of blackberry (Rubus argutus, cv. 'Hillquist').</title>
        <authorList>
            <person name="Bruna T."/>
            <person name="Aryal R."/>
            <person name="Dudchenko O."/>
            <person name="Sargent D.J."/>
            <person name="Mead D."/>
            <person name="Buti M."/>
            <person name="Cavallini A."/>
            <person name="Hytonen T."/>
            <person name="Andres J."/>
            <person name="Pham M."/>
            <person name="Weisz D."/>
            <person name="Mascagni F."/>
            <person name="Usai G."/>
            <person name="Natali L."/>
            <person name="Bassil N."/>
            <person name="Fernandez G.E."/>
            <person name="Lomsadze A."/>
            <person name="Armour M."/>
            <person name="Olukolu B."/>
            <person name="Poorten T."/>
            <person name="Britton C."/>
            <person name="Davik J."/>
            <person name="Ashrafi H."/>
            <person name="Aiden E.L."/>
            <person name="Borodovsky M."/>
            <person name="Worthington M."/>
        </authorList>
    </citation>
    <scope>NUCLEOTIDE SEQUENCE [LARGE SCALE GENOMIC DNA]</scope>
    <source>
        <strain evidence="1">PI 553951</strain>
    </source>
</reference>